<gene>
    <name evidence="2" type="ORF">P8C59_003862</name>
</gene>
<evidence type="ECO:0000313" key="2">
    <source>
        <dbReference type="EMBL" id="KAK2069268.1"/>
    </source>
</evidence>
<comment type="caution">
    <text evidence="2">The sequence shown here is derived from an EMBL/GenBank/DDBJ whole genome shotgun (WGS) entry which is preliminary data.</text>
</comment>
<name>A0AAD9I1K1_9PEZI</name>
<reference evidence="2" key="1">
    <citation type="journal article" date="2023" name="Mol. Plant Microbe Interact.">
        <title>Elucidating the Obligate Nature and Biological Capacity of an Invasive Fungal Corn Pathogen.</title>
        <authorList>
            <person name="MacCready J.S."/>
            <person name="Roggenkamp E.M."/>
            <person name="Gdanetz K."/>
            <person name="Chilvers M.I."/>
        </authorList>
    </citation>
    <scope>NUCLEOTIDE SEQUENCE</scope>
    <source>
        <strain evidence="2">PM02</strain>
    </source>
</reference>
<dbReference type="EMBL" id="JAQQPM010000003">
    <property type="protein sequence ID" value="KAK2069268.1"/>
    <property type="molecule type" value="Genomic_DNA"/>
</dbReference>
<feature type="region of interest" description="Disordered" evidence="1">
    <location>
        <begin position="41"/>
        <end position="64"/>
    </location>
</feature>
<feature type="compositionally biased region" description="Polar residues" evidence="1">
    <location>
        <begin position="54"/>
        <end position="63"/>
    </location>
</feature>
<accession>A0AAD9I1K1</accession>
<proteinExistence type="predicted"/>
<dbReference type="AlphaFoldDB" id="A0AAD9I1K1"/>
<dbReference type="Proteomes" id="UP001217918">
    <property type="component" value="Unassembled WGS sequence"/>
</dbReference>
<evidence type="ECO:0000313" key="3">
    <source>
        <dbReference type="Proteomes" id="UP001217918"/>
    </source>
</evidence>
<sequence>MTSVVTTDFAKLLQSRKADRSSIVLSRKRKLRELLSVASTDDDEIPNHDFDNTDAPSASTTETKLLHSSEALQRRTCGERDDEVIFGLQRSQASDQLLEELPLYGVPLSVPKADLAGPDFDPDAHWKRRALPLSK</sequence>
<evidence type="ECO:0000256" key="1">
    <source>
        <dbReference type="SAM" id="MobiDB-lite"/>
    </source>
</evidence>
<keyword evidence="3" id="KW-1185">Reference proteome</keyword>
<protein>
    <submittedName>
        <fullName evidence="2">Uncharacterized protein</fullName>
    </submittedName>
</protein>
<organism evidence="2 3">
    <name type="scientific">Phyllachora maydis</name>
    <dbReference type="NCBI Taxonomy" id="1825666"/>
    <lineage>
        <taxon>Eukaryota</taxon>
        <taxon>Fungi</taxon>
        <taxon>Dikarya</taxon>
        <taxon>Ascomycota</taxon>
        <taxon>Pezizomycotina</taxon>
        <taxon>Sordariomycetes</taxon>
        <taxon>Sordariomycetidae</taxon>
        <taxon>Phyllachorales</taxon>
        <taxon>Phyllachoraceae</taxon>
        <taxon>Phyllachora</taxon>
    </lineage>
</organism>